<sequence>MKKLTKSLIAAAAGTALLLGGGGTLAAWNSGAFASVTTTISAGDLSLTAPSAGTWTDQTGTTVTLDTFRVAPGDTLTYETTMDLTARGDNLQGTLALDPASISPANPAKAEDVALAARLTKSASVTVDGRTSAAFTAKPGSQTIRVTTTVTWPGGNAPATDNTSMRGSVTLNNMKFTVTQTQP</sequence>
<dbReference type="AlphaFoldDB" id="A0A6G7XFH2"/>
<evidence type="ECO:0000313" key="2">
    <source>
        <dbReference type="EMBL" id="QIK63344.1"/>
    </source>
</evidence>
<evidence type="ECO:0000313" key="3">
    <source>
        <dbReference type="Proteomes" id="UP000502677"/>
    </source>
</evidence>
<dbReference type="Proteomes" id="UP000502677">
    <property type="component" value="Chromosome"/>
</dbReference>
<dbReference type="KEGG" id="lvi:G7068_09130"/>
<protein>
    <submittedName>
        <fullName evidence="2">Alternate-type signal peptide domain-containing protein</fullName>
    </submittedName>
</protein>
<reference evidence="2 3" key="1">
    <citation type="submission" date="2020-03" db="EMBL/GenBank/DDBJ databases">
        <title>Leucobacter sp. nov., isolated from beetles.</title>
        <authorList>
            <person name="Hyun D.-W."/>
            <person name="Bae J.-W."/>
        </authorList>
    </citation>
    <scope>NUCLEOTIDE SEQUENCE [LARGE SCALE GENOMIC DNA]</scope>
    <source>
        <strain evidence="2 3">HDW9C</strain>
    </source>
</reference>
<evidence type="ECO:0000256" key="1">
    <source>
        <dbReference type="SAM" id="SignalP"/>
    </source>
</evidence>
<dbReference type="EMBL" id="CP049863">
    <property type="protein sequence ID" value="QIK63344.1"/>
    <property type="molecule type" value="Genomic_DNA"/>
</dbReference>
<feature type="chain" id="PRO_5039606297" evidence="1">
    <location>
        <begin position="27"/>
        <end position="183"/>
    </location>
</feature>
<keyword evidence="1" id="KW-0732">Signal</keyword>
<keyword evidence="3" id="KW-1185">Reference proteome</keyword>
<gene>
    <name evidence="2" type="ORF">G7068_09130</name>
</gene>
<feature type="signal peptide" evidence="1">
    <location>
        <begin position="1"/>
        <end position="26"/>
    </location>
</feature>
<dbReference type="RefSeq" id="WP_166291349.1">
    <property type="nucleotide sequence ID" value="NZ_CP049863.1"/>
</dbReference>
<organism evidence="2 3">
    <name type="scientific">Leucobacter viscericola</name>
    <dbReference type="NCBI Taxonomy" id="2714935"/>
    <lineage>
        <taxon>Bacteria</taxon>
        <taxon>Bacillati</taxon>
        <taxon>Actinomycetota</taxon>
        <taxon>Actinomycetes</taxon>
        <taxon>Micrococcales</taxon>
        <taxon>Microbacteriaceae</taxon>
        <taxon>Leucobacter</taxon>
    </lineage>
</organism>
<name>A0A6G7XFH2_9MICO</name>
<proteinExistence type="predicted"/>
<dbReference type="InterPro" id="IPR024006">
    <property type="entry name" value="Alt_signal_exp_actinobact"/>
</dbReference>
<dbReference type="NCBIfam" id="TIGR04089">
    <property type="entry name" value="exp_by_SipW_III"/>
    <property type="match status" value="1"/>
</dbReference>
<accession>A0A6G7XFH2</accession>